<name>A0A1F5SK69_9BACT</name>
<dbReference type="InterPro" id="IPR006319">
    <property type="entry name" value="PEP_synth"/>
</dbReference>
<evidence type="ECO:0000256" key="5">
    <source>
        <dbReference type="ARBA" id="ARBA00011996"/>
    </source>
</evidence>
<evidence type="ECO:0000256" key="7">
    <source>
        <dbReference type="ARBA" id="ARBA00022679"/>
    </source>
</evidence>
<dbReference type="InterPro" id="IPR002192">
    <property type="entry name" value="PPDK_AMP/ATP-bd"/>
</dbReference>
<dbReference type="InterPro" id="IPR018274">
    <property type="entry name" value="PEP_util_AS"/>
</dbReference>
<dbReference type="InterPro" id="IPR036637">
    <property type="entry name" value="Phosphohistidine_dom_sf"/>
</dbReference>
<comment type="cofactor">
    <cofactor evidence="1">
        <name>Mg(2+)</name>
        <dbReference type="ChEBI" id="CHEBI:18420"/>
    </cofactor>
</comment>
<dbReference type="UniPathway" id="UPA00138"/>
<evidence type="ECO:0000256" key="13">
    <source>
        <dbReference type="ARBA" id="ARBA00033470"/>
    </source>
</evidence>
<dbReference type="SUPFAM" id="SSF52009">
    <property type="entry name" value="Phosphohistidine domain"/>
    <property type="match status" value="1"/>
</dbReference>
<comment type="caution">
    <text evidence="17">The sequence shown here is derived from an EMBL/GenBank/DDBJ whole genome shotgun (WGS) entry which is preliminary data.</text>
</comment>
<evidence type="ECO:0000256" key="14">
    <source>
        <dbReference type="ARBA" id="ARBA00047700"/>
    </source>
</evidence>
<evidence type="ECO:0000313" key="18">
    <source>
        <dbReference type="Proteomes" id="UP000178367"/>
    </source>
</evidence>
<evidence type="ECO:0000256" key="10">
    <source>
        <dbReference type="ARBA" id="ARBA00022777"/>
    </source>
</evidence>
<evidence type="ECO:0000256" key="3">
    <source>
        <dbReference type="ARBA" id="ARBA00004742"/>
    </source>
</evidence>
<dbReference type="EC" id="2.7.9.2" evidence="5"/>
<evidence type="ECO:0000313" key="17">
    <source>
        <dbReference type="EMBL" id="OGF27080.1"/>
    </source>
</evidence>
<evidence type="ECO:0000256" key="4">
    <source>
        <dbReference type="ARBA" id="ARBA00007837"/>
    </source>
</evidence>
<dbReference type="EMBL" id="MFGB01000010">
    <property type="protein sequence ID" value="OGF27080.1"/>
    <property type="molecule type" value="Genomic_DNA"/>
</dbReference>
<keyword evidence="12" id="KW-0460">Magnesium</keyword>
<dbReference type="GO" id="GO:0046872">
    <property type="term" value="F:metal ion binding"/>
    <property type="evidence" value="ECO:0007669"/>
    <property type="project" value="UniProtKB-KW"/>
</dbReference>
<dbReference type="Gene3D" id="3.50.30.10">
    <property type="entry name" value="Phosphohistidine domain"/>
    <property type="match status" value="1"/>
</dbReference>
<dbReference type="Pfam" id="PF00391">
    <property type="entry name" value="PEP-utilizers"/>
    <property type="match status" value="1"/>
</dbReference>
<evidence type="ECO:0000256" key="6">
    <source>
        <dbReference type="ARBA" id="ARBA00021623"/>
    </source>
</evidence>
<evidence type="ECO:0000259" key="15">
    <source>
        <dbReference type="Pfam" id="PF00391"/>
    </source>
</evidence>
<accession>A0A1F5SK69</accession>
<dbReference type="GO" id="GO:0008986">
    <property type="term" value="F:pyruvate, water dikinase activity"/>
    <property type="evidence" value="ECO:0007669"/>
    <property type="project" value="UniProtKB-EC"/>
</dbReference>
<dbReference type="PROSITE" id="PS00370">
    <property type="entry name" value="PEP_ENZYMES_PHOS_SITE"/>
    <property type="match status" value="1"/>
</dbReference>
<dbReference type="PANTHER" id="PTHR43030:SF1">
    <property type="entry name" value="PHOSPHOENOLPYRUVATE SYNTHASE"/>
    <property type="match status" value="1"/>
</dbReference>
<evidence type="ECO:0000256" key="9">
    <source>
        <dbReference type="ARBA" id="ARBA00022741"/>
    </source>
</evidence>
<dbReference type="Gene3D" id="3.30.470.20">
    <property type="entry name" value="ATP-grasp fold, B domain"/>
    <property type="match status" value="1"/>
</dbReference>
<dbReference type="SUPFAM" id="SSF56059">
    <property type="entry name" value="Glutathione synthetase ATP-binding domain-like"/>
    <property type="match status" value="1"/>
</dbReference>
<proteinExistence type="inferred from homology"/>
<reference evidence="17 18" key="1">
    <citation type="journal article" date="2016" name="Nat. Commun.">
        <title>Thousands of microbial genomes shed light on interconnected biogeochemical processes in an aquifer system.</title>
        <authorList>
            <person name="Anantharaman K."/>
            <person name="Brown C.T."/>
            <person name="Hug L.A."/>
            <person name="Sharon I."/>
            <person name="Castelle C.J."/>
            <person name="Probst A.J."/>
            <person name="Thomas B.C."/>
            <person name="Singh A."/>
            <person name="Wilkins M.J."/>
            <person name="Karaoz U."/>
            <person name="Brodie E.L."/>
            <person name="Williams K.H."/>
            <person name="Hubbard S.S."/>
            <person name="Banfield J.F."/>
        </authorList>
    </citation>
    <scope>NUCLEOTIDE SEQUENCE [LARGE SCALE GENOMIC DNA]</scope>
</reference>
<feature type="domain" description="PEP-utilising enzyme mobile" evidence="15">
    <location>
        <begin position="629"/>
        <end position="698"/>
    </location>
</feature>
<evidence type="ECO:0000256" key="11">
    <source>
        <dbReference type="ARBA" id="ARBA00022840"/>
    </source>
</evidence>
<keyword evidence="9" id="KW-0547">Nucleotide-binding</keyword>
<dbReference type="PANTHER" id="PTHR43030">
    <property type="entry name" value="PHOSPHOENOLPYRUVATE SYNTHASE"/>
    <property type="match status" value="1"/>
</dbReference>
<comment type="function">
    <text evidence="2">Catalyzes the phosphorylation of pyruvate to phosphoenolpyruvate.</text>
</comment>
<dbReference type="STRING" id="1797994.A2227_04300"/>
<sequence length="709" mass="79158">MTKALIKTFAQISKTDTETAGGKGASLGEMIRAGIPVPDGFVVLSGAFDRFMEETNLNIGIDAVLNTVDIKKVLTIENASKKIQAMIFSGEMPADIKNDILKFYKKLNSKFVAVRSSATSEDSASAAWAGQLDSFLNTTEVMLLENVKKCWASLFTPRAIFYRFEKKLDKDKISVAVVVQKMVDSEKSGIAFSVHPVTQDKNQIIIEAGFGLGEAIVSGSITPDSYVVDKGGLTISAINRGGQTKALYKNPKGGNEWKELGERGKKQALTEKKIIGLSKLIIKIENHYGFPCDIEWAEEKGKFYITQSRPITTIGDAIPGNQNIFDYIKSQKWFFGVRADESLLFYSAKTGGNDYIKKEYGISFAETILIPLKKNRPIRVFNLSQAKKFHALSNEKILKDPKILTAYIDKNDLTYEKITARAKKHHLALKKDDYGGSVRLFNEIISLYEVASAQFIIIFSLGLKLAENTDNPGKTGSVIKAHDIWRNSVVFKEEAMGENLFRFFKYLITKKKLTTNPLLLMKFLTINEIRAWLRNELTDEAILEKIGSRKNHGFVYLNLKNKNREIIDDSAEIKKMRKYFLKLGRESKKSISDDEISGQVAYNPKALVRGRVVIIKDKSELADKNRLIDGKILVAIQTTPHFIPYVKKAKAIITDEGGITCHAAIVSRELKIPCIIGAGSATSDLKDGDLVEVDADLGIIRIIKKIYKY</sequence>
<comment type="pathway">
    <text evidence="3">Carbohydrate biosynthesis; gluconeogenesis.</text>
</comment>
<dbReference type="Proteomes" id="UP000178367">
    <property type="component" value="Unassembled WGS sequence"/>
</dbReference>
<keyword evidence="10" id="KW-0418">Kinase</keyword>
<evidence type="ECO:0000259" key="16">
    <source>
        <dbReference type="Pfam" id="PF01326"/>
    </source>
</evidence>
<evidence type="ECO:0000256" key="2">
    <source>
        <dbReference type="ARBA" id="ARBA00002988"/>
    </source>
</evidence>
<evidence type="ECO:0000256" key="8">
    <source>
        <dbReference type="ARBA" id="ARBA00022723"/>
    </source>
</evidence>
<evidence type="ECO:0000256" key="12">
    <source>
        <dbReference type="ARBA" id="ARBA00022842"/>
    </source>
</evidence>
<comment type="catalytic activity">
    <reaction evidence="14">
        <text>pyruvate + ATP + H2O = phosphoenolpyruvate + AMP + phosphate + 2 H(+)</text>
        <dbReference type="Rhea" id="RHEA:11364"/>
        <dbReference type="ChEBI" id="CHEBI:15361"/>
        <dbReference type="ChEBI" id="CHEBI:15377"/>
        <dbReference type="ChEBI" id="CHEBI:15378"/>
        <dbReference type="ChEBI" id="CHEBI:30616"/>
        <dbReference type="ChEBI" id="CHEBI:43474"/>
        <dbReference type="ChEBI" id="CHEBI:58702"/>
        <dbReference type="ChEBI" id="CHEBI:456215"/>
        <dbReference type="EC" id="2.7.9.2"/>
    </reaction>
</comment>
<keyword evidence="8" id="KW-0479">Metal-binding</keyword>
<keyword evidence="11" id="KW-0067">ATP-binding</keyword>
<dbReference type="GO" id="GO:0005524">
    <property type="term" value="F:ATP binding"/>
    <property type="evidence" value="ECO:0007669"/>
    <property type="project" value="UniProtKB-KW"/>
</dbReference>
<gene>
    <name evidence="17" type="ORF">A2227_04300</name>
</gene>
<dbReference type="Gene3D" id="3.30.1490.20">
    <property type="entry name" value="ATP-grasp fold, A domain"/>
    <property type="match status" value="1"/>
</dbReference>
<dbReference type="Pfam" id="PF01326">
    <property type="entry name" value="PPDK_N"/>
    <property type="match status" value="1"/>
</dbReference>
<comment type="similarity">
    <text evidence="4">Belongs to the PEP-utilizing enzyme family.</text>
</comment>
<dbReference type="InterPro" id="IPR013815">
    <property type="entry name" value="ATP_grasp_subdomain_1"/>
</dbReference>
<organism evidence="17 18">
    <name type="scientific">Candidatus Falkowbacteria bacterium RIFOXYA2_FULL_47_19</name>
    <dbReference type="NCBI Taxonomy" id="1797994"/>
    <lineage>
        <taxon>Bacteria</taxon>
        <taxon>Candidatus Falkowiibacteriota</taxon>
    </lineage>
</organism>
<dbReference type="GO" id="GO:0006094">
    <property type="term" value="P:gluconeogenesis"/>
    <property type="evidence" value="ECO:0007669"/>
    <property type="project" value="UniProtKB-UniPathway"/>
</dbReference>
<evidence type="ECO:0000256" key="1">
    <source>
        <dbReference type="ARBA" id="ARBA00001946"/>
    </source>
</evidence>
<protein>
    <recommendedName>
        <fullName evidence="6">Phosphoenolpyruvate synthase</fullName>
        <ecNumber evidence="5">2.7.9.2</ecNumber>
    </recommendedName>
    <alternativeName>
        <fullName evidence="13">Pyruvate, water dikinase</fullName>
    </alternativeName>
</protein>
<dbReference type="InterPro" id="IPR008279">
    <property type="entry name" value="PEP-util_enz_mobile_dom"/>
</dbReference>
<feature type="domain" description="Pyruvate phosphate dikinase AMP/ATP-binding" evidence="16">
    <location>
        <begin position="18"/>
        <end position="317"/>
    </location>
</feature>
<dbReference type="AlphaFoldDB" id="A0A1F5SK69"/>
<keyword evidence="7" id="KW-0808">Transferase</keyword>